<keyword evidence="8 13" id="KW-0406">Ion transport</keyword>
<evidence type="ECO:0000256" key="11">
    <source>
        <dbReference type="ARBA" id="ARBA00023201"/>
    </source>
</evidence>
<keyword evidence="10" id="KW-0325">Glycoprotein</keyword>
<accession>A0A914WRM8</accession>
<keyword evidence="11 13" id="KW-0739">Sodium transport</keyword>
<evidence type="ECO:0000256" key="4">
    <source>
        <dbReference type="ARBA" id="ARBA00022461"/>
    </source>
</evidence>
<dbReference type="PANTHER" id="PTHR11690">
    <property type="entry name" value="AMILORIDE-SENSITIVE SODIUM CHANNEL-RELATED"/>
    <property type="match status" value="1"/>
</dbReference>
<dbReference type="AlphaFoldDB" id="A0A914WRM8"/>
<evidence type="ECO:0000256" key="13">
    <source>
        <dbReference type="RuleBase" id="RU000679"/>
    </source>
</evidence>
<name>A0A914WRM8_9BILA</name>
<keyword evidence="4 13" id="KW-0894">Sodium channel</keyword>
<comment type="subcellular location">
    <subcellularLocation>
        <location evidence="1">Membrane</location>
        <topology evidence="1">Multi-pass membrane protein</topology>
    </subcellularLocation>
</comment>
<keyword evidence="12 13" id="KW-0407">Ion channel</keyword>
<keyword evidence="9" id="KW-0472">Membrane</keyword>
<evidence type="ECO:0000256" key="9">
    <source>
        <dbReference type="ARBA" id="ARBA00023136"/>
    </source>
</evidence>
<dbReference type="GO" id="GO:0005886">
    <property type="term" value="C:plasma membrane"/>
    <property type="evidence" value="ECO:0007669"/>
    <property type="project" value="TreeGrafter"/>
</dbReference>
<keyword evidence="3 13" id="KW-0813">Transport</keyword>
<organism evidence="14 15">
    <name type="scientific">Plectus sambesii</name>
    <dbReference type="NCBI Taxonomy" id="2011161"/>
    <lineage>
        <taxon>Eukaryota</taxon>
        <taxon>Metazoa</taxon>
        <taxon>Ecdysozoa</taxon>
        <taxon>Nematoda</taxon>
        <taxon>Chromadorea</taxon>
        <taxon>Plectida</taxon>
        <taxon>Plectina</taxon>
        <taxon>Plectoidea</taxon>
        <taxon>Plectidae</taxon>
        <taxon>Plectus</taxon>
    </lineage>
</organism>
<evidence type="ECO:0000256" key="7">
    <source>
        <dbReference type="ARBA" id="ARBA00023053"/>
    </source>
</evidence>
<protein>
    <submittedName>
        <fullName evidence="15">Uncharacterized protein</fullName>
    </submittedName>
</protein>
<evidence type="ECO:0000256" key="3">
    <source>
        <dbReference type="ARBA" id="ARBA00022448"/>
    </source>
</evidence>
<dbReference type="Pfam" id="PF00858">
    <property type="entry name" value="ASC"/>
    <property type="match status" value="1"/>
</dbReference>
<dbReference type="WBParaSite" id="PSAMB.scaffold5141size12528.g25968.t1">
    <property type="protein sequence ID" value="PSAMB.scaffold5141size12528.g25968.t1"/>
    <property type="gene ID" value="PSAMB.scaffold5141size12528.g25968"/>
</dbReference>
<sequence>MLSKLDVCTDGFLLSDNRTWAELFPEILQCRLGDVNTEPSILRDVHHIQLYPVVVNFLRTASKDFILNCKWMGNACTITDVWTALGKCFRVGPQDESGAFVDRVGDDVTVSILIDTLNNEFSNKQSKIYFYPQNETEFAQITGGIAIKSGMFSHLAINQIRKSIRDPKNCGTRELLKFKRYTKEKCVWEQKTNPIAAKCGCISDLAPDYFIYATEELSKMTSAEIYSNETNKFCSLVDVLTCAPNSIVSAYDCPSNCVEVNYEVDMITSQISDKLIFSRLPLGFDENQVDSLEKLSEYGSFQAAPGYDQLNVVLEHLFEHHLRMMEMFWWKKDENPYYPTWFNNQADYGYGTRGSYFGLPPYVTSSIMPCFEDSFNPALFDINPARLSLLITILEKYKSRYDYLHSSWTKSYKKEVYRPFKREIKHAIRKFRKNGNKTDSSSIEMTVLKKIYKQMILFSVCFGHAKCEYLEWRIEQASEYHYMLELEVYKDPSLSELWAPRWMLELEEVVNEGLSFSNTTKKMVNDLIGTKGSRNSSVWSKPLAIYLAWFMKDPRDENGVPDRYMPTIPHAFSLEAYKLDVYTVARSYGRDSLLREQLRRALIDTSYAIKNSSMVLKLVGLRLLRIVRAHKSAIFYEEVAKHAAFYEPLFHETEHAAINKTMLCLDHYYRVLDYRGTNEYNHVFTLSADGSSTIWFSQFTDLIDNNLRDYSSGTGYHEASLSEINVFFRSFGQRTIEERMEYTIGSLLSKNFQCFVTYFT</sequence>
<evidence type="ECO:0000313" key="15">
    <source>
        <dbReference type="WBParaSite" id="PSAMB.scaffold5141size12528.g25968.t1"/>
    </source>
</evidence>
<keyword evidence="14" id="KW-1185">Reference proteome</keyword>
<proteinExistence type="inferred from homology"/>
<dbReference type="GO" id="GO:0015280">
    <property type="term" value="F:ligand-gated sodium channel activity"/>
    <property type="evidence" value="ECO:0007669"/>
    <property type="project" value="TreeGrafter"/>
</dbReference>
<comment type="similarity">
    <text evidence="2 13">Belongs to the amiloride-sensitive sodium channel (TC 1.A.6) family.</text>
</comment>
<dbReference type="PANTHER" id="PTHR11690:SF293">
    <property type="entry name" value="ACID-SENSING ION CHANNEL 1"/>
    <property type="match status" value="1"/>
</dbReference>
<evidence type="ECO:0000256" key="6">
    <source>
        <dbReference type="ARBA" id="ARBA00022989"/>
    </source>
</evidence>
<evidence type="ECO:0000256" key="8">
    <source>
        <dbReference type="ARBA" id="ARBA00023065"/>
    </source>
</evidence>
<reference evidence="15" key="1">
    <citation type="submission" date="2022-11" db="UniProtKB">
        <authorList>
            <consortium name="WormBaseParasite"/>
        </authorList>
    </citation>
    <scope>IDENTIFICATION</scope>
</reference>
<evidence type="ECO:0000256" key="2">
    <source>
        <dbReference type="ARBA" id="ARBA00007193"/>
    </source>
</evidence>
<dbReference type="Proteomes" id="UP000887566">
    <property type="component" value="Unplaced"/>
</dbReference>
<keyword evidence="7" id="KW-0915">Sodium</keyword>
<evidence type="ECO:0000256" key="5">
    <source>
        <dbReference type="ARBA" id="ARBA00022692"/>
    </source>
</evidence>
<evidence type="ECO:0000256" key="10">
    <source>
        <dbReference type="ARBA" id="ARBA00023180"/>
    </source>
</evidence>
<evidence type="ECO:0000256" key="1">
    <source>
        <dbReference type="ARBA" id="ARBA00004141"/>
    </source>
</evidence>
<keyword evidence="6" id="KW-1133">Transmembrane helix</keyword>
<evidence type="ECO:0000256" key="12">
    <source>
        <dbReference type="ARBA" id="ARBA00023303"/>
    </source>
</evidence>
<evidence type="ECO:0000313" key="14">
    <source>
        <dbReference type="Proteomes" id="UP000887566"/>
    </source>
</evidence>
<dbReference type="InterPro" id="IPR001873">
    <property type="entry name" value="ENaC"/>
</dbReference>
<keyword evidence="5 13" id="KW-0812">Transmembrane</keyword>